<feature type="transmembrane region" description="Helical" evidence="1">
    <location>
        <begin position="35"/>
        <end position="59"/>
    </location>
</feature>
<feature type="transmembrane region" description="Helical" evidence="1">
    <location>
        <begin position="202"/>
        <end position="222"/>
    </location>
</feature>
<evidence type="ECO:0000313" key="3">
    <source>
        <dbReference type="EMBL" id="NLR75963.1"/>
    </source>
</evidence>
<dbReference type="PANTHER" id="PTHR19353:SF19">
    <property type="entry name" value="DELTA(5) FATTY ACID DESATURASE C-RELATED"/>
    <property type="match status" value="1"/>
</dbReference>
<gene>
    <name evidence="3" type="ORF">HF682_12415</name>
</gene>
<dbReference type="RefSeq" id="WP_168877588.1">
    <property type="nucleotide sequence ID" value="NZ_JABAIM010000002.1"/>
</dbReference>
<dbReference type="AlphaFoldDB" id="A0A847S875"/>
<keyword evidence="1" id="KW-0812">Transmembrane</keyword>
<dbReference type="Proteomes" id="UP000587991">
    <property type="component" value="Unassembled WGS sequence"/>
</dbReference>
<name>A0A847S875_9NEIS</name>
<comment type="caution">
    <text evidence="3">The sequence shown here is derived from an EMBL/GenBank/DDBJ whole genome shotgun (WGS) entry which is preliminary data.</text>
</comment>
<dbReference type="EMBL" id="JABAIM010000002">
    <property type="protein sequence ID" value="NLR75963.1"/>
    <property type="molecule type" value="Genomic_DNA"/>
</dbReference>
<dbReference type="GO" id="GO:0016020">
    <property type="term" value="C:membrane"/>
    <property type="evidence" value="ECO:0007669"/>
    <property type="project" value="TreeGrafter"/>
</dbReference>
<keyword evidence="4" id="KW-1185">Reference proteome</keyword>
<protein>
    <submittedName>
        <fullName evidence="3">Fatty acid desaturase family protein</fullName>
    </submittedName>
</protein>
<dbReference type="GO" id="GO:0016717">
    <property type="term" value="F:oxidoreductase activity, acting on paired donors, with oxidation of a pair of donors resulting in the reduction of molecular oxygen to two molecules of water"/>
    <property type="evidence" value="ECO:0007669"/>
    <property type="project" value="TreeGrafter"/>
</dbReference>
<dbReference type="Pfam" id="PF00487">
    <property type="entry name" value="FA_desaturase"/>
    <property type="match status" value="1"/>
</dbReference>
<feature type="transmembrane region" description="Helical" evidence="1">
    <location>
        <begin position="177"/>
        <end position="196"/>
    </location>
</feature>
<evidence type="ECO:0000256" key="1">
    <source>
        <dbReference type="SAM" id="Phobius"/>
    </source>
</evidence>
<feature type="domain" description="Fatty acid desaturase" evidence="2">
    <location>
        <begin position="49"/>
        <end position="288"/>
    </location>
</feature>
<dbReference type="InterPro" id="IPR012171">
    <property type="entry name" value="Fatty_acid_desaturase"/>
</dbReference>
<organism evidence="3 4">
    <name type="scientific">Leeia aquatica</name>
    <dbReference type="NCBI Taxonomy" id="2725557"/>
    <lineage>
        <taxon>Bacteria</taxon>
        <taxon>Pseudomonadati</taxon>
        <taxon>Pseudomonadota</taxon>
        <taxon>Betaproteobacteria</taxon>
        <taxon>Neisseriales</taxon>
        <taxon>Leeiaceae</taxon>
        <taxon>Leeia</taxon>
    </lineage>
</organism>
<evidence type="ECO:0000259" key="2">
    <source>
        <dbReference type="Pfam" id="PF00487"/>
    </source>
</evidence>
<accession>A0A847S875</accession>
<dbReference type="PANTHER" id="PTHR19353">
    <property type="entry name" value="FATTY ACID DESATURASE 2"/>
    <property type="match status" value="1"/>
</dbReference>
<keyword evidence="1" id="KW-1133">Transmembrane helix</keyword>
<dbReference type="InterPro" id="IPR005804">
    <property type="entry name" value="FA_desaturase_dom"/>
</dbReference>
<evidence type="ECO:0000313" key="4">
    <source>
        <dbReference type="Proteomes" id="UP000587991"/>
    </source>
</evidence>
<sequence>MTYLKHEFSPELRAAVMPLQQSSNWRGLLGVLTDYSLVVAAVLLSLWSPWCYPFSVLLIGSRQRALGALLHDAVHYSLARNRRWNRFLGAWPAGFAIFIDFDYYREIHVPQHHAFLGDPKRDPDRQEYVDTGLLQVKDRLDFLLRFVLKQGLLLGVPEYVKYLVTARIYTMLMTPRLCVGLLVTQGLLFAGMWWLAGPWGYLLFWVLPFITISQLLGWFNLLSEHYRLFERGQTVLEVTRNRFPSWWEHLFYGLHGENYHLTHHLFAGVPYWNLGKVHRILLADPAYRAANQHRGGMFSAPAGRTSVLAELLEDIRLYPSTHPLSAEGHRP</sequence>
<dbReference type="CDD" id="cd03510">
    <property type="entry name" value="Rhizobitoxine-FADS-like"/>
    <property type="match status" value="1"/>
</dbReference>
<reference evidence="3 4" key="1">
    <citation type="submission" date="2020-04" db="EMBL/GenBank/DDBJ databases">
        <title>Draft genome of Leeia sp. IMCC25680.</title>
        <authorList>
            <person name="Song J."/>
            <person name="Cho J.-C."/>
        </authorList>
    </citation>
    <scope>NUCLEOTIDE SEQUENCE [LARGE SCALE GENOMIC DNA]</scope>
    <source>
        <strain evidence="3 4">IMCC25680</strain>
    </source>
</reference>
<keyword evidence="1" id="KW-0472">Membrane</keyword>
<dbReference type="GO" id="GO:0008610">
    <property type="term" value="P:lipid biosynthetic process"/>
    <property type="evidence" value="ECO:0007669"/>
    <property type="project" value="UniProtKB-ARBA"/>
</dbReference>
<proteinExistence type="predicted"/>